<keyword evidence="2" id="KW-1185">Reference proteome</keyword>
<dbReference type="KEGG" id="thao:NI17_010135"/>
<proteinExistence type="predicted"/>
<organism evidence="1 2">
    <name type="scientific">Thermobifida halotolerans</name>
    <dbReference type="NCBI Taxonomy" id="483545"/>
    <lineage>
        <taxon>Bacteria</taxon>
        <taxon>Bacillati</taxon>
        <taxon>Actinomycetota</taxon>
        <taxon>Actinomycetes</taxon>
        <taxon>Streptosporangiales</taxon>
        <taxon>Nocardiopsidaceae</taxon>
        <taxon>Thermobifida</taxon>
    </lineage>
</organism>
<name>A0AA97M0V6_9ACTN</name>
<gene>
    <name evidence="1" type="ORF">NI17_010135</name>
</gene>
<dbReference type="AlphaFoldDB" id="A0AA97M0V6"/>
<dbReference type="RefSeq" id="WP_068693777.1">
    <property type="nucleotide sequence ID" value="NZ_CP063196.1"/>
</dbReference>
<protein>
    <submittedName>
        <fullName evidence="1">Uncharacterized protein</fullName>
    </submittedName>
</protein>
<accession>A0AA97M0V6</accession>
<evidence type="ECO:0000313" key="2">
    <source>
        <dbReference type="Proteomes" id="UP000265719"/>
    </source>
</evidence>
<dbReference type="EMBL" id="CP063196">
    <property type="protein sequence ID" value="UOE21433.1"/>
    <property type="molecule type" value="Genomic_DNA"/>
</dbReference>
<dbReference type="Proteomes" id="UP000265719">
    <property type="component" value="Chromosome"/>
</dbReference>
<evidence type="ECO:0000313" key="1">
    <source>
        <dbReference type="EMBL" id="UOE21433.1"/>
    </source>
</evidence>
<sequence>MSDRKQWTGATIVGQLNREWERLCDDSAAGRIAAVWAEADVRLAGLESLEAIEAASRRPIDHRTDLMLSALLERAVQRGEEGDLAARIMVQLMLGRAVITAHALRGLVRDAEERAQLVVVALWEAVRGFPAARRTTYIAPWLAWDVHARAKRAALAAGAEIPVGDATEYATPERPVNASEELAKVLAWAVAEGVLSTDEVELLAARYGSESPERRSWTSVADATDLARDRGVSQAAIRQRCSRAARKLSKAAARYVATNVF</sequence>
<reference evidence="1" key="1">
    <citation type="submission" date="2020-10" db="EMBL/GenBank/DDBJ databases">
        <title>De novo genome project of the cellulose decomposer Thermobifida halotolerans type strain.</title>
        <authorList>
            <person name="Nagy I."/>
            <person name="Horvath B."/>
            <person name="Kukolya J."/>
            <person name="Nagy I."/>
            <person name="Orsini M."/>
        </authorList>
    </citation>
    <scope>NUCLEOTIDE SEQUENCE</scope>
    <source>
        <strain evidence="1">DSM 44931</strain>
    </source>
</reference>